<evidence type="ECO:0000313" key="2">
    <source>
        <dbReference type="EMBL" id="WAG62593.1"/>
    </source>
</evidence>
<name>A0AA47ELS9_9CLOT</name>
<accession>A0AA47ELS9</accession>
<feature type="transmembrane region" description="Helical" evidence="1">
    <location>
        <begin position="277"/>
        <end position="294"/>
    </location>
</feature>
<reference evidence="2" key="1">
    <citation type="submission" date="2021-11" db="EMBL/GenBank/DDBJ databases">
        <title>Clostridia strains as spoilage organisms.</title>
        <authorList>
            <person name="Wambui J."/>
            <person name="Stevens M.J.A."/>
            <person name="Stephan R."/>
        </authorList>
    </citation>
    <scope>NUCLEOTIDE SEQUENCE</scope>
    <source>
        <strain evidence="2">CF009</strain>
    </source>
</reference>
<feature type="transmembrane region" description="Helical" evidence="1">
    <location>
        <begin position="23"/>
        <end position="50"/>
    </location>
</feature>
<feature type="transmembrane region" description="Helical" evidence="1">
    <location>
        <begin position="62"/>
        <end position="81"/>
    </location>
</feature>
<dbReference type="AlphaFoldDB" id="A0AA47ELS9"/>
<evidence type="ECO:0000256" key="1">
    <source>
        <dbReference type="SAM" id="Phobius"/>
    </source>
</evidence>
<proteinExistence type="predicted"/>
<dbReference type="RefSeq" id="WP_216127392.1">
    <property type="nucleotide sequence ID" value="NZ_CP086239.1"/>
</dbReference>
<gene>
    <name evidence="2" type="ORF">LL038_10285</name>
</gene>
<protein>
    <submittedName>
        <fullName evidence="2">Uncharacterized protein</fullName>
    </submittedName>
</protein>
<keyword evidence="1" id="KW-0472">Membrane</keyword>
<feature type="transmembrane region" description="Helical" evidence="1">
    <location>
        <begin position="253"/>
        <end position="271"/>
    </location>
</feature>
<sequence length="303" mass="35113">MNIDQYYKNLVNKKIENKINNKIIIDIFTFTICLGLLIIALISMIIYSVMFLLKYKVISVSVYFVMLFIFIIPSIIALSVIDSIDILKDLSLNDKTFAYIYFFNTKVNRINENGIFKYLYFIDITFARRYVNLNLSKIRDNLSSLFIYTDEDSIIKSNLIQRIRVVLSSKTIFLIKKDKKQLILDLLDCLLNLYGIVLTLIANNLLTELEKKSQLAIEKKLLSLLSEIETLALPTNKNKNIIEIISKLIKNKYFILGVLLMLTLIIIYSKVISGKSIEFISLFGTLITIWLFLISNNQNKPKE</sequence>
<organism evidence="2 3">
    <name type="scientific">Clostridium estertheticum</name>
    <dbReference type="NCBI Taxonomy" id="238834"/>
    <lineage>
        <taxon>Bacteria</taxon>
        <taxon>Bacillati</taxon>
        <taxon>Bacillota</taxon>
        <taxon>Clostridia</taxon>
        <taxon>Eubacteriales</taxon>
        <taxon>Clostridiaceae</taxon>
        <taxon>Clostridium</taxon>
    </lineage>
</organism>
<dbReference type="EMBL" id="CP086239">
    <property type="protein sequence ID" value="WAG62593.1"/>
    <property type="molecule type" value="Genomic_DNA"/>
</dbReference>
<keyword evidence="1" id="KW-0812">Transmembrane</keyword>
<evidence type="ECO:0000313" key="3">
    <source>
        <dbReference type="Proteomes" id="UP001164733"/>
    </source>
</evidence>
<dbReference type="Proteomes" id="UP001164733">
    <property type="component" value="Chromosome"/>
</dbReference>
<keyword evidence="1" id="KW-1133">Transmembrane helix</keyword>